<dbReference type="PANTHER" id="PTHR42796">
    <property type="entry name" value="FUMARYLACETOACETATE HYDROLASE DOMAIN-CONTAINING PROTEIN 2A-RELATED"/>
    <property type="match status" value="1"/>
</dbReference>
<dbReference type="GeneID" id="64820464"/>
<dbReference type="EMBL" id="CP058560">
    <property type="protein sequence ID" value="QUH23494.1"/>
    <property type="molecule type" value="Genomic_DNA"/>
</dbReference>
<keyword evidence="4" id="KW-0378">Hydrolase</keyword>
<dbReference type="GO" id="GO:0046872">
    <property type="term" value="F:metal ion binding"/>
    <property type="evidence" value="ECO:0007669"/>
    <property type="project" value="UniProtKB-KW"/>
</dbReference>
<dbReference type="GO" id="GO:0016787">
    <property type="term" value="F:hydrolase activity"/>
    <property type="evidence" value="ECO:0007669"/>
    <property type="project" value="UniProtKB-KW"/>
</dbReference>
<dbReference type="GO" id="GO:0019752">
    <property type="term" value="P:carboxylic acid metabolic process"/>
    <property type="evidence" value="ECO:0007669"/>
    <property type="project" value="UniProtKB-ARBA"/>
</dbReference>
<evidence type="ECO:0000313" key="5">
    <source>
        <dbReference type="Proteomes" id="UP000681041"/>
    </source>
</evidence>
<dbReference type="Pfam" id="PF01557">
    <property type="entry name" value="FAA_hydrolase"/>
    <property type="match status" value="1"/>
</dbReference>
<dbReference type="GO" id="GO:0016853">
    <property type="term" value="F:isomerase activity"/>
    <property type="evidence" value="ECO:0007669"/>
    <property type="project" value="UniProtKB-ARBA"/>
</dbReference>
<dbReference type="OrthoDB" id="6242at2157"/>
<dbReference type="PANTHER" id="PTHR42796:SF4">
    <property type="entry name" value="FUMARYLACETOACETATE HYDROLASE DOMAIN-CONTAINING PROTEIN 2A"/>
    <property type="match status" value="1"/>
</dbReference>
<organism evidence="4 5">
    <name type="scientific">Methanobacterium alkalithermotolerans</name>
    <dbReference type="NCBI Taxonomy" id="2731220"/>
    <lineage>
        <taxon>Archaea</taxon>
        <taxon>Methanobacteriati</taxon>
        <taxon>Methanobacteriota</taxon>
        <taxon>Methanomada group</taxon>
        <taxon>Methanobacteria</taxon>
        <taxon>Methanobacteriales</taxon>
        <taxon>Methanobacteriaceae</taxon>
        <taxon>Methanobacterium</taxon>
    </lineage>
</organism>
<dbReference type="InterPro" id="IPR051121">
    <property type="entry name" value="FAH"/>
</dbReference>
<comment type="similarity">
    <text evidence="1">Belongs to the FAH family.</text>
</comment>
<sequence>MKIMRFIVDRKEKTGLIEDSNIIELSCSVVEALNAINLDKFKKNSYYTLENIKIKAPVSPSKVVCVGLNYQDHAAELNMDIPDEPILFLKPPSAVIGHQEPIIYPGSSNQVDYEAEMGIIISKKAKNIKENNAREFIGGYTILNDVTARDLQKKDGQWTRAKSFDTFAPIGPVIETQMNPDNQNIFLKLNGEIKQDSNTKNMIFEVEELLEFISHIMTLNPGDIIATGTPPGVGSLQPGDRIETGVEDIGVLKNQIIRP</sequence>
<keyword evidence="5" id="KW-1185">Reference proteome</keyword>
<dbReference type="InterPro" id="IPR011234">
    <property type="entry name" value="Fumarylacetoacetase-like_C"/>
</dbReference>
<accession>A0A8T8K4R9</accession>
<dbReference type="KEGG" id="meme:HYG87_06825"/>
<evidence type="ECO:0000256" key="2">
    <source>
        <dbReference type="ARBA" id="ARBA00022723"/>
    </source>
</evidence>
<dbReference type="AlphaFoldDB" id="A0A8T8K4R9"/>
<dbReference type="FunFam" id="3.90.850.10:FF:000002">
    <property type="entry name" value="2-hydroxyhepta-2,4-diene-1,7-dioate isomerase"/>
    <property type="match status" value="1"/>
</dbReference>
<dbReference type="InterPro" id="IPR036663">
    <property type="entry name" value="Fumarylacetoacetase_C_sf"/>
</dbReference>
<name>A0A8T8K4R9_9EURY</name>
<dbReference type="Gene3D" id="3.90.850.10">
    <property type="entry name" value="Fumarylacetoacetase-like, C-terminal domain"/>
    <property type="match status" value="1"/>
</dbReference>
<keyword evidence="2" id="KW-0479">Metal-binding</keyword>
<evidence type="ECO:0000313" key="4">
    <source>
        <dbReference type="EMBL" id="QUH23494.1"/>
    </source>
</evidence>
<proteinExistence type="inferred from homology"/>
<feature type="domain" description="Fumarylacetoacetase-like C-terminal" evidence="3">
    <location>
        <begin position="62"/>
        <end position="256"/>
    </location>
</feature>
<dbReference type="RefSeq" id="WP_211532451.1">
    <property type="nucleotide sequence ID" value="NZ_CP058560.1"/>
</dbReference>
<evidence type="ECO:0000259" key="3">
    <source>
        <dbReference type="Pfam" id="PF01557"/>
    </source>
</evidence>
<protein>
    <submittedName>
        <fullName evidence="4">Fumarylacetoacetate hydrolase family protein</fullName>
    </submittedName>
</protein>
<gene>
    <name evidence="4" type="ORF">HYG87_06825</name>
</gene>
<reference evidence="4" key="1">
    <citation type="submission" date="2020-07" db="EMBL/GenBank/DDBJ databases">
        <title>Methanobacterium. sp. MethCan genome.</title>
        <authorList>
            <person name="Postec A."/>
            <person name="Quemeneur M."/>
        </authorList>
    </citation>
    <scope>NUCLEOTIDE SEQUENCE</scope>
    <source>
        <strain evidence="4">MethCAN</strain>
    </source>
</reference>
<dbReference type="Proteomes" id="UP000681041">
    <property type="component" value="Chromosome"/>
</dbReference>
<dbReference type="SUPFAM" id="SSF56529">
    <property type="entry name" value="FAH"/>
    <property type="match status" value="1"/>
</dbReference>
<evidence type="ECO:0000256" key="1">
    <source>
        <dbReference type="ARBA" id="ARBA00010211"/>
    </source>
</evidence>